<protein>
    <submittedName>
        <fullName evidence="2">Uncharacterized protein</fullName>
    </submittedName>
</protein>
<dbReference type="EMBL" id="BAAAZR010000031">
    <property type="protein sequence ID" value="GAA3832060.1"/>
    <property type="molecule type" value="Genomic_DNA"/>
</dbReference>
<gene>
    <name evidence="2" type="ORF">GCM10022226_61530</name>
</gene>
<evidence type="ECO:0000313" key="2">
    <source>
        <dbReference type="EMBL" id="GAA3832060.1"/>
    </source>
</evidence>
<sequence>MPAPGRQPLFARRTHRPDKDSDSTMLIALLRSGRLSAWDRGAALEE</sequence>
<keyword evidence="3" id="KW-1185">Reference proteome</keyword>
<reference evidence="3" key="1">
    <citation type="journal article" date="2019" name="Int. J. Syst. Evol. Microbiol.">
        <title>The Global Catalogue of Microorganisms (GCM) 10K type strain sequencing project: providing services to taxonomists for standard genome sequencing and annotation.</title>
        <authorList>
            <consortium name="The Broad Institute Genomics Platform"/>
            <consortium name="The Broad Institute Genome Sequencing Center for Infectious Disease"/>
            <person name="Wu L."/>
            <person name="Ma J."/>
        </authorList>
    </citation>
    <scope>NUCLEOTIDE SEQUENCE [LARGE SCALE GENOMIC DNA]</scope>
    <source>
        <strain evidence="3">JCM 16908</strain>
    </source>
</reference>
<dbReference type="Proteomes" id="UP001500888">
    <property type="component" value="Unassembled WGS sequence"/>
</dbReference>
<organism evidence="2 3">
    <name type="scientific">Sphaerisporangium flaviroseum</name>
    <dbReference type="NCBI Taxonomy" id="509199"/>
    <lineage>
        <taxon>Bacteria</taxon>
        <taxon>Bacillati</taxon>
        <taxon>Actinomycetota</taxon>
        <taxon>Actinomycetes</taxon>
        <taxon>Streptosporangiales</taxon>
        <taxon>Streptosporangiaceae</taxon>
        <taxon>Sphaerisporangium</taxon>
    </lineage>
</organism>
<proteinExistence type="predicted"/>
<evidence type="ECO:0000256" key="1">
    <source>
        <dbReference type="SAM" id="MobiDB-lite"/>
    </source>
</evidence>
<evidence type="ECO:0000313" key="3">
    <source>
        <dbReference type="Proteomes" id="UP001500888"/>
    </source>
</evidence>
<feature type="region of interest" description="Disordered" evidence="1">
    <location>
        <begin position="1"/>
        <end position="23"/>
    </location>
</feature>
<accession>A0ABP7J0W0</accession>
<name>A0ABP7J0W0_9ACTN</name>
<comment type="caution">
    <text evidence="2">The sequence shown here is derived from an EMBL/GenBank/DDBJ whole genome shotgun (WGS) entry which is preliminary data.</text>
</comment>